<dbReference type="Gene3D" id="1.10.1410.10">
    <property type="match status" value="1"/>
</dbReference>
<proteinExistence type="predicted"/>
<evidence type="ECO:0000313" key="3">
    <source>
        <dbReference type="EMBL" id="CAK82403.1"/>
    </source>
</evidence>
<evidence type="ECO:0000259" key="2">
    <source>
        <dbReference type="Pfam" id="PF22600"/>
    </source>
</evidence>
<dbReference type="Proteomes" id="UP000000600">
    <property type="component" value="Unassembled WGS sequence"/>
</dbReference>
<dbReference type="PANTHER" id="PTHR23092:SF15">
    <property type="entry name" value="INACTIVE NON-CANONICAL POLY(A) RNA POLYMERASE PROTEIN TRF4-2-RELATED"/>
    <property type="match status" value="1"/>
</dbReference>
<dbReference type="InterPro" id="IPR054708">
    <property type="entry name" value="MTPAP-like_central"/>
</dbReference>
<dbReference type="STRING" id="5888.A0DH86"/>
<dbReference type="GeneID" id="5035585"/>
<dbReference type="GO" id="GO:0005730">
    <property type="term" value="C:nucleolus"/>
    <property type="evidence" value="ECO:0000318"/>
    <property type="project" value="GO_Central"/>
</dbReference>
<dbReference type="GO" id="GO:1990817">
    <property type="term" value="F:poly(A) RNA polymerase activity"/>
    <property type="evidence" value="ECO:0000318"/>
    <property type="project" value="GO_Central"/>
</dbReference>
<dbReference type="InterPro" id="IPR045862">
    <property type="entry name" value="Trf4-like"/>
</dbReference>
<feature type="compositionally biased region" description="Basic and acidic residues" evidence="1">
    <location>
        <begin position="466"/>
        <end position="475"/>
    </location>
</feature>
<name>A0DH86_PARTE</name>
<dbReference type="GO" id="GO:0031499">
    <property type="term" value="C:TRAMP complex"/>
    <property type="evidence" value="ECO:0000318"/>
    <property type="project" value="GO_Central"/>
</dbReference>
<dbReference type="AlphaFoldDB" id="A0DH86"/>
<dbReference type="HOGENOM" id="CLU_307472_0_0_1"/>
<sequence>MNEIAYPQTQFQRYSSRQINKVTYYCQSLNAPEKDVSEKKNQIYQWLRNLPTPQLEQVLSFTSYYRVHSFLKMFKQDQNLLHEYFELAQSPYEVNVKIKLHQYYYVRECNRIDMNAQWRSAQQVLFALKLQYILDHTYISDYEWLLDTITIKGNIEEIIQSFEILSKSQIFTKNWRIETNEDEEYSEINFDSQQNQKMFWTLSEHIVNEIEKAILIKFQQFEQKCTYTKQDQLFNFHQIELNFNNINYEAETQEFYKVLELSQGEMQFIDEKVLLQSWLQHIKCESLSLKNVDNEIQHFLQEKDLIFQSPLKYTITESLLFCKYLICKQLRNQFPLKKPVEENLKEKKKPKQKLSDLKLFQNPVPVPVEDQSLKSVVSYFSNSGKSKILPETEQRLFSTHLEEKEQQIYEHSTGFMKKLIETVLIELENFKQYKKKLKKVKNTKKQQVIEVVQPEPAVQQESQNIIKDDEWNDKPKSKKQRKKQLEKQRKKDNLERKKLKQMNQSQQLSVQEDEKLEKSSKSSIKDDNEDIENQNENDSQQNNNEELIFEQQQKNDIIEKVTQEIPIIINSVPDDESDYIEVQNKKQQKKQSKSKSSRHKKQSNKKDKEFQDNQSLPDEQQYIPLLKKSTSQSVQKNNRHQYDELKLERMPSQQQNRITLQKKESGMNKIQRSGLVKSKAQQKEQKLYTYDLDQAQLQKIYKTILEQKITNDVKQIYQKEIDQFNRYKAARDISIQRVQHVIKSYFKNCDTQIFGSSTTGLALKDSDVDMVVYGLQVFTKQQLFEPMRRLIEIFTELKWAVQCKHIFQASVPLIKVLVDPSIDFLSFKGEPKYIIMQCRNLDLNLKYGDPSQHIFIDITFELAPSYAIYNPYIQAFNIGFQSTQFTIDICGKIQGFSEVAIYLKKLLKIKDLNDSYTGGISSFCLTIMLAAIGQDHSIGQKLINFLHKYGCNFDPNKWAIYLDEKEQNNFYNIEDEQSNQPLTIISPINLQKIQINVTKIQTILQLFQQLYVEIMQNIDQIESCLQKRINQKELLENYNSHQISKLVDLVSWQCSNLLESHIQ</sequence>
<dbReference type="SUPFAM" id="SSF81631">
    <property type="entry name" value="PAP/OAS1 substrate-binding domain"/>
    <property type="match status" value="1"/>
</dbReference>
<dbReference type="OrthoDB" id="273917at2759"/>
<organism evidence="3 4">
    <name type="scientific">Paramecium tetraurelia</name>
    <dbReference type="NCBI Taxonomy" id="5888"/>
    <lineage>
        <taxon>Eukaryota</taxon>
        <taxon>Sar</taxon>
        <taxon>Alveolata</taxon>
        <taxon>Ciliophora</taxon>
        <taxon>Intramacronucleata</taxon>
        <taxon>Oligohymenophorea</taxon>
        <taxon>Peniculida</taxon>
        <taxon>Parameciidae</taxon>
        <taxon>Paramecium</taxon>
    </lineage>
</organism>
<dbReference type="EMBL" id="CT868430">
    <property type="protein sequence ID" value="CAK82403.1"/>
    <property type="molecule type" value="Genomic_DNA"/>
</dbReference>
<protein>
    <recommendedName>
        <fullName evidence="2">Poly(A) RNA polymerase mitochondrial-like central palm domain-containing protein</fullName>
    </recommendedName>
</protein>
<dbReference type="PANTHER" id="PTHR23092">
    <property type="entry name" value="POLY(A) RNA POLYMERASE"/>
    <property type="match status" value="1"/>
</dbReference>
<feature type="compositionally biased region" description="Polar residues" evidence="1">
    <location>
        <begin position="501"/>
        <end position="510"/>
    </location>
</feature>
<feature type="region of interest" description="Disordered" evidence="1">
    <location>
        <begin position="582"/>
        <end position="619"/>
    </location>
</feature>
<feature type="region of interest" description="Disordered" evidence="1">
    <location>
        <begin position="457"/>
        <end position="544"/>
    </location>
</feature>
<dbReference type="Pfam" id="PF22600">
    <property type="entry name" value="MTPAP-like_central"/>
    <property type="match status" value="1"/>
</dbReference>
<dbReference type="CDD" id="cd05402">
    <property type="entry name" value="NT_PAP_TUTase"/>
    <property type="match status" value="1"/>
</dbReference>
<dbReference type="OMA" id="IFTELKW"/>
<dbReference type="KEGG" id="ptm:GSPATT00016789001"/>
<dbReference type="GO" id="GO:0031123">
    <property type="term" value="P:RNA 3'-end processing"/>
    <property type="evidence" value="ECO:0000318"/>
    <property type="project" value="GO_Central"/>
</dbReference>
<dbReference type="SUPFAM" id="SSF81301">
    <property type="entry name" value="Nucleotidyltransferase"/>
    <property type="match status" value="1"/>
</dbReference>
<dbReference type="Gene3D" id="3.30.460.10">
    <property type="entry name" value="Beta Polymerase, domain 2"/>
    <property type="match status" value="1"/>
</dbReference>
<evidence type="ECO:0000256" key="1">
    <source>
        <dbReference type="SAM" id="MobiDB-lite"/>
    </source>
</evidence>
<feature type="compositionally biased region" description="Basic and acidic residues" evidence="1">
    <location>
        <begin position="512"/>
        <end position="526"/>
    </location>
</feature>
<dbReference type="InParanoid" id="A0DH86"/>
<keyword evidence="4" id="KW-1185">Reference proteome</keyword>
<dbReference type="InterPro" id="IPR043519">
    <property type="entry name" value="NT_sf"/>
</dbReference>
<feature type="compositionally biased region" description="Basic and acidic residues" evidence="1">
    <location>
        <begin position="483"/>
        <end position="496"/>
    </location>
</feature>
<accession>A0DH86</accession>
<feature type="domain" description="Poly(A) RNA polymerase mitochondrial-like central palm" evidence="2">
    <location>
        <begin position="712"/>
        <end position="816"/>
    </location>
</feature>
<dbReference type="RefSeq" id="XP_001449800.1">
    <property type="nucleotide sequence ID" value="XM_001449763.1"/>
</dbReference>
<dbReference type="eggNOG" id="KOG1906">
    <property type="taxonomic scope" value="Eukaryota"/>
</dbReference>
<reference evidence="3 4" key="1">
    <citation type="journal article" date="2006" name="Nature">
        <title>Global trends of whole-genome duplications revealed by the ciliate Paramecium tetraurelia.</title>
        <authorList>
            <consortium name="Genoscope"/>
            <person name="Aury J.-M."/>
            <person name="Jaillon O."/>
            <person name="Duret L."/>
            <person name="Noel B."/>
            <person name="Jubin C."/>
            <person name="Porcel B.M."/>
            <person name="Segurens B."/>
            <person name="Daubin V."/>
            <person name="Anthouard V."/>
            <person name="Aiach N."/>
            <person name="Arnaiz O."/>
            <person name="Billaut A."/>
            <person name="Beisson J."/>
            <person name="Blanc I."/>
            <person name="Bouhouche K."/>
            <person name="Camara F."/>
            <person name="Duharcourt S."/>
            <person name="Guigo R."/>
            <person name="Gogendeau D."/>
            <person name="Katinka M."/>
            <person name="Keller A.-M."/>
            <person name="Kissmehl R."/>
            <person name="Klotz C."/>
            <person name="Koll F."/>
            <person name="Le Moue A."/>
            <person name="Lepere C."/>
            <person name="Malinsky S."/>
            <person name="Nowacki M."/>
            <person name="Nowak J.K."/>
            <person name="Plattner H."/>
            <person name="Poulain J."/>
            <person name="Ruiz F."/>
            <person name="Serrano V."/>
            <person name="Zagulski M."/>
            <person name="Dessen P."/>
            <person name="Betermier M."/>
            <person name="Weissenbach J."/>
            <person name="Scarpelli C."/>
            <person name="Schachter V."/>
            <person name="Sperling L."/>
            <person name="Meyer E."/>
            <person name="Cohen J."/>
            <person name="Wincker P."/>
        </authorList>
    </citation>
    <scope>NUCLEOTIDE SEQUENCE [LARGE SCALE GENOMIC DNA]</scope>
    <source>
        <strain evidence="3 4">Stock d4-2</strain>
    </source>
</reference>
<gene>
    <name evidence="3" type="ORF">GSPATT00016789001</name>
</gene>
<dbReference type="GO" id="GO:0043634">
    <property type="term" value="P:polyadenylation-dependent ncRNA catabolic process"/>
    <property type="evidence" value="ECO:0000318"/>
    <property type="project" value="GO_Central"/>
</dbReference>
<feature type="compositionally biased region" description="Basic residues" evidence="1">
    <location>
        <begin position="586"/>
        <end position="603"/>
    </location>
</feature>
<evidence type="ECO:0000313" key="4">
    <source>
        <dbReference type="Proteomes" id="UP000000600"/>
    </source>
</evidence>